<dbReference type="AlphaFoldDB" id="A0A7H4LII8"/>
<evidence type="ECO:0000256" key="1">
    <source>
        <dbReference type="SAM" id="MobiDB-lite"/>
    </source>
</evidence>
<name>A0A7H4LII8_WHEAT</name>
<gene>
    <name evidence="2" type="ORF">CAMPLR22A2D_LOCUS3037</name>
</gene>
<proteinExistence type="predicted"/>
<protein>
    <submittedName>
        <fullName evidence="2">Uncharacterized protein</fullName>
    </submittedName>
</protein>
<dbReference type="Proteomes" id="UP000280104">
    <property type="component" value="Chromosome II"/>
</dbReference>
<organism evidence="2 3">
    <name type="scientific">Triticum aestivum</name>
    <name type="common">Wheat</name>
    <dbReference type="NCBI Taxonomy" id="4565"/>
    <lineage>
        <taxon>Eukaryota</taxon>
        <taxon>Viridiplantae</taxon>
        <taxon>Streptophyta</taxon>
        <taxon>Embryophyta</taxon>
        <taxon>Tracheophyta</taxon>
        <taxon>Spermatophyta</taxon>
        <taxon>Magnoliopsida</taxon>
        <taxon>Liliopsida</taxon>
        <taxon>Poales</taxon>
        <taxon>Poaceae</taxon>
        <taxon>BOP clade</taxon>
        <taxon>Pooideae</taxon>
        <taxon>Triticodae</taxon>
        <taxon>Triticeae</taxon>
        <taxon>Triticinae</taxon>
        <taxon>Triticum</taxon>
    </lineage>
</organism>
<accession>A0A7H4LII8</accession>
<evidence type="ECO:0000313" key="3">
    <source>
        <dbReference type="Proteomes" id="UP000280104"/>
    </source>
</evidence>
<sequence length="95" mass="10417">MKTQVEMLKPATLDAAMDLAISFEHLNTVTSTATTPGRPNRPLRPMAAPTSALPDSSNSTPALIFKRLTPAEMDERRAKGLCFNCDEKFARGHRC</sequence>
<evidence type="ECO:0000313" key="2">
    <source>
        <dbReference type="EMBL" id="SPT18426.1"/>
    </source>
</evidence>
<dbReference type="EMBL" id="LS480641">
    <property type="protein sequence ID" value="SPT18426.1"/>
    <property type="molecule type" value="Genomic_DNA"/>
</dbReference>
<feature type="region of interest" description="Disordered" evidence="1">
    <location>
        <begin position="30"/>
        <end position="60"/>
    </location>
</feature>
<reference evidence="2 3" key="1">
    <citation type="submission" date="2018-05" db="EMBL/GenBank/DDBJ databases">
        <authorList>
            <person name="Thind KAUR A."/>
        </authorList>
    </citation>
    <scope>NUCLEOTIDE SEQUENCE [LARGE SCALE GENOMIC DNA]</scope>
</reference>